<dbReference type="RefSeq" id="WP_182080634.1">
    <property type="nucleotide sequence ID" value="NZ_CP063356.2"/>
</dbReference>
<dbReference type="AlphaFoldDB" id="A0A7S7RBY6"/>
<gene>
    <name evidence="1" type="ORF">AWH56_001395</name>
</gene>
<reference evidence="1 2" key="1">
    <citation type="journal article" date="2017" name="Genome Announc.">
        <title>Draft Genome Sequences of Four Alkaliphilic Bacteria Belonging to the Anaerobacillus Genus.</title>
        <authorList>
            <person name="Bassil N.M."/>
            <person name="Lloyd J.R."/>
        </authorList>
    </citation>
    <scope>NUCLEOTIDE SEQUENCE [LARGE SCALE GENOMIC DNA]</scope>
    <source>
        <strain evidence="1 2">NB2006</strain>
    </source>
</reference>
<dbReference type="EMBL" id="CP063356">
    <property type="protein sequence ID" value="QOY36381.1"/>
    <property type="molecule type" value="Genomic_DNA"/>
</dbReference>
<reference evidence="1 2" key="2">
    <citation type="journal article" date="2019" name="Int. J. Syst. Evol. Microbiol.">
        <title>Anaerobacillus isosaccharinicus sp. nov., an alkaliphilic bacterium which degrades isosaccharinic acid.</title>
        <authorList>
            <person name="Bassil N.M."/>
            <person name="Lloyd J.R."/>
        </authorList>
    </citation>
    <scope>NUCLEOTIDE SEQUENCE [LARGE SCALE GENOMIC DNA]</scope>
    <source>
        <strain evidence="1 2">NB2006</strain>
    </source>
</reference>
<organism evidence="1 2">
    <name type="scientific">Anaerobacillus isosaccharinicus</name>
    <dbReference type="NCBI Taxonomy" id="1532552"/>
    <lineage>
        <taxon>Bacteria</taxon>
        <taxon>Bacillati</taxon>
        <taxon>Bacillota</taxon>
        <taxon>Bacilli</taxon>
        <taxon>Bacillales</taxon>
        <taxon>Bacillaceae</taxon>
        <taxon>Anaerobacillus</taxon>
    </lineage>
</organism>
<dbReference type="Proteomes" id="UP000180175">
    <property type="component" value="Chromosome"/>
</dbReference>
<keyword evidence="2" id="KW-1185">Reference proteome</keyword>
<sequence>MMQEALPLKMEENNSGTLYVPVDLFKQYVERVQFPKAISFGTKTIQCEVAPHPDQKNEYMISKNLWEALMIPHEGLIHLLQKEDTVFIGPLVGIFTAGFTQFNLRPIGERSLFFAKLLSVEKKVGAFYFVFGAHQIDWGNGTVNGYFYTADGWKQIKVPIPNVVYDRLPNRKVENLEFSKQVKERLQTEYDIPWFNPGFFNKWDIHQMLINDVKASKHLPKSYFQPEFTDIQNLLETYKQVYIKPANGSLGLGIQQLIQKKDEPFVYCRFRNNEENRLRRYSSLKRLVRRQFPFGLEDMIAQQGINLLKWNNNPIDFRIHTNKDEHGRWCLSAIAAKIAGTGSITTHVKSGGEVKTVKEILHDIGANPAIIKKLHETALMLSERIDHHMPGFIGEIGFDIGVDQSEHVWMFEANSKPGRTIFSHPKLKGDDLQSRRLPLEYAIFLFKQSVEKQPELVNANEHFLQL</sequence>
<evidence type="ECO:0000313" key="1">
    <source>
        <dbReference type="EMBL" id="QOY36381.1"/>
    </source>
</evidence>
<dbReference type="InterPro" id="IPR026838">
    <property type="entry name" value="YheC/D"/>
</dbReference>
<dbReference type="SUPFAM" id="SSF56059">
    <property type="entry name" value="Glutathione synthetase ATP-binding domain-like"/>
    <property type="match status" value="1"/>
</dbReference>
<dbReference type="Pfam" id="PF14398">
    <property type="entry name" value="ATPgrasp_YheCD"/>
    <property type="match status" value="1"/>
</dbReference>
<proteinExistence type="predicted"/>
<protein>
    <submittedName>
        <fullName evidence="1">YheC/YheD family protein</fullName>
    </submittedName>
</protein>
<dbReference type="KEGG" id="aia:AWH56_001395"/>
<evidence type="ECO:0000313" key="2">
    <source>
        <dbReference type="Proteomes" id="UP000180175"/>
    </source>
</evidence>
<accession>A0A7S7RBY6</accession>
<name>A0A7S7RBY6_9BACI</name>